<dbReference type="Proteomes" id="UP000256690">
    <property type="component" value="Unassembled WGS sequence"/>
</dbReference>
<evidence type="ECO:0000256" key="4">
    <source>
        <dbReference type="SAM" id="SignalP"/>
    </source>
</evidence>
<proteinExistence type="predicted"/>
<dbReference type="GO" id="GO:0050832">
    <property type="term" value="P:defense response to fungus"/>
    <property type="evidence" value="ECO:0007669"/>
    <property type="project" value="UniProtKB-KW"/>
</dbReference>
<keyword evidence="4" id="KW-0732">Signal</keyword>
<feature type="chain" id="PRO_5017818437" evidence="4">
    <location>
        <begin position="22"/>
        <end position="121"/>
    </location>
</feature>
<evidence type="ECO:0000313" key="6">
    <source>
        <dbReference type="Proteomes" id="UP000256690"/>
    </source>
</evidence>
<organism evidence="5 6">
    <name type="scientific">Aspergillus mulundensis</name>
    <dbReference type="NCBI Taxonomy" id="1810919"/>
    <lineage>
        <taxon>Eukaryota</taxon>
        <taxon>Fungi</taxon>
        <taxon>Dikarya</taxon>
        <taxon>Ascomycota</taxon>
        <taxon>Pezizomycotina</taxon>
        <taxon>Eurotiomycetes</taxon>
        <taxon>Eurotiomycetidae</taxon>
        <taxon>Eurotiales</taxon>
        <taxon>Aspergillaceae</taxon>
        <taxon>Aspergillus</taxon>
        <taxon>Aspergillus subgen. Nidulantes</taxon>
    </lineage>
</organism>
<dbReference type="EMBL" id="PVWQ01000010">
    <property type="protein sequence ID" value="RDW70543.1"/>
    <property type="molecule type" value="Genomic_DNA"/>
</dbReference>
<dbReference type="Pfam" id="PF11402">
    <property type="entry name" value="Antifungal_prot"/>
    <property type="match status" value="1"/>
</dbReference>
<feature type="region of interest" description="Disordered" evidence="3">
    <location>
        <begin position="51"/>
        <end position="75"/>
    </location>
</feature>
<keyword evidence="6" id="KW-1185">Reference proteome</keyword>
<evidence type="ECO:0000256" key="2">
    <source>
        <dbReference type="ARBA" id="ARBA00022577"/>
    </source>
</evidence>
<evidence type="ECO:0000256" key="1">
    <source>
        <dbReference type="ARBA" id="ARBA00022529"/>
    </source>
</evidence>
<dbReference type="AlphaFoldDB" id="A0A3D8R909"/>
<dbReference type="RefSeq" id="XP_026601074.1">
    <property type="nucleotide sequence ID" value="XM_026750070.1"/>
</dbReference>
<feature type="signal peptide" evidence="4">
    <location>
        <begin position="1"/>
        <end position="21"/>
    </location>
</feature>
<feature type="compositionally biased region" description="Acidic residues" evidence="3">
    <location>
        <begin position="55"/>
        <end position="65"/>
    </location>
</feature>
<dbReference type="OrthoDB" id="4478077at2759"/>
<keyword evidence="2" id="KW-0295">Fungicide</keyword>
<gene>
    <name evidence="5" type="ORF">DSM5745_08054</name>
</gene>
<sequence>MQLISLATASLFLSAALGALASPANPDPANALSARAASDIIGPESLEARTAAAEVEVESEESENDLDARAAAPAPAPAENAALGVFPGECFWKKNECVFKMNGKTNYVKCQTKFANKRVRN</sequence>
<evidence type="ECO:0000313" key="5">
    <source>
        <dbReference type="EMBL" id="RDW70543.1"/>
    </source>
</evidence>
<dbReference type="InterPro" id="IPR023112">
    <property type="entry name" value="Antifungal-protein_dom_sf"/>
</dbReference>
<comment type="caution">
    <text evidence="5">The sequence shown here is derived from an EMBL/GenBank/DDBJ whole genome shotgun (WGS) entry which is preliminary data.</text>
</comment>
<dbReference type="InterPro" id="IPR022706">
    <property type="entry name" value="Antifungal_prot"/>
</dbReference>
<evidence type="ECO:0000256" key="3">
    <source>
        <dbReference type="SAM" id="MobiDB-lite"/>
    </source>
</evidence>
<name>A0A3D8R909_9EURO</name>
<reference evidence="5 6" key="1">
    <citation type="journal article" date="2018" name="IMA Fungus">
        <title>IMA Genome-F 9: Draft genome sequence of Annulohypoxylon stygium, Aspergillus mulundensis, Berkeleyomyces basicola (syn. Thielaviopsis basicola), Ceratocystis smalleyi, two Cercospora beticola strains, Coleophoma cylindrospora, Fusarium fracticaudum, Phialophora cf. hyalina, and Morchella septimelata.</title>
        <authorList>
            <person name="Wingfield B.D."/>
            <person name="Bills G.F."/>
            <person name="Dong Y."/>
            <person name="Huang W."/>
            <person name="Nel W.J."/>
            <person name="Swalarsk-Parry B.S."/>
            <person name="Vaghefi N."/>
            <person name="Wilken P.M."/>
            <person name="An Z."/>
            <person name="de Beer Z.W."/>
            <person name="De Vos L."/>
            <person name="Chen L."/>
            <person name="Duong T.A."/>
            <person name="Gao Y."/>
            <person name="Hammerbacher A."/>
            <person name="Kikkert J.R."/>
            <person name="Li Y."/>
            <person name="Li H."/>
            <person name="Li K."/>
            <person name="Li Q."/>
            <person name="Liu X."/>
            <person name="Ma X."/>
            <person name="Naidoo K."/>
            <person name="Pethybridge S.J."/>
            <person name="Sun J."/>
            <person name="Steenkamp E.T."/>
            <person name="van der Nest M.A."/>
            <person name="van Wyk S."/>
            <person name="Wingfield M.J."/>
            <person name="Xiong C."/>
            <person name="Yue Q."/>
            <person name="Zhang X."/>
        </authorList>
    </citation>
    <scope>NUCLEOTIDE SEQUENCE [LARGE SCALE GENOMIC DNA]</scope>
    <source>
        <strain evidence="5 6">DSM 5745</strain>
    </source>
</reference>
<accession>A0A3D8R909</accession>
<dbReference type="GeneID" id="38118424"/>
<dbReference type="Gene3D" id="2.40.50.60">
    <property type="entry name" value="Antifungal protein domain"/>
    <property type="match status" value="1"/>
</dbReference>
<protein>
    <submittedName>
        <fullName evidence="5">Uncharacterized protein</fullName>
    </submittedName>
</protein>
<keyword evidence="1" id="KW-0929">Antimicrobial</keyword>
<dbReference type="GO" id="GO:0031640">
    <property type="term" value="P:killing of cells of another organism"/>
    <property type="evidence" value="ECO:0007669"/>
    <property type="project" value="UniProtKB-KW"/>
</dbReference>